<evidence type="ECO:0000256" key="3">
    <source>
        <dbReference type="ARBA" id="ARBA00022525"/>
    </source>
</evidence>
<evidence type="ECO:0000313" key="10">
    <source>
        <dbReference type="EMBL" id="ORX95968.1"/>
    </source>
</evidence>
<keyword evidence="8 9" id="KW-0624">Polysaccharide degradation</keyword>
<dbReference type="SUPFAM" id="SSF53474">
    <property type="entry name" value="alpha/beta-Hydrolases"/>
    <property type="match status" value="2"/>
</dbReference>
<dbReference type="AlphaFoldDB" id="A0A1Y1YDC8"/>
<accession>A0A1Y1YDC8</accession>
<dbReference type="GO" id="GO:0045493">
    <property type="term" value="P:xylan catabolic process"/>
    <property type="evidence" value="ECO:0007669"/>
    <property type="project" value="UniProtKB-UniRule"/>
</dbReference>
<dbReference type="InterPro" id="IPR050955">
    <property type="entry name" value="Plant_Biomass_Hydrol_Est"/>
</dbReference>
<evidence type="ECO:0000256" key="4">
    <source>
        <dbReference type="ARBA" id="ARBA00022729"/>
    </source>
</evidence>
<evidence type="ECO:0000256" key="8">
    <source>
        <dbReference type="ARBA" id="ARBA00023326"/>
    </source>
</evidence>
<dbReference type="PANTHER" id="PTHR43037:SF3">
    <property type="entry name" value="FERULOYL ESTERASE B"/>
    <property type="match status" value="1"/>
</dbReference>
<keyword evidence="7 9" id="KW-0119">Carbohydrate metabolism</keyword>
<dbReference type="Pfam" id="PF10503">
    <property type="entry name" value="Esterase_PHB"/>
    <property type="match status" value="1"/>
</dbReference>
<evidence type="ECO:0000256" key="1">
    <source>
        <dbReference type="ARBA" id="ARBA00004613"/>
    </source>
</evidence>
<dbReference type="GO" id="GO:0052689">
    <property type="term" value="F:carboxylic ester hydrolase activity"/>
    <property type="evidence" value="ECO:0007669"/>
    <property type="project" value="UniProtKB-KW"/>
</dbReference>
<sequence>ALLALAALGLAGKTTTVSNWGDNPSKLPAVIIYTPDKIADKPAVVLALHPCGGSGSQYRSMVGLDKYADQLGFVVLYPTSNAQQGFNCWDCHSTKSLKHDGGGDSQGLAAMVKYALKTYNGDDSKVFTIGGSSGAMESNVLAATYPDVFKGAVSYSGVPAACWAGAPYSTPLSSDTTCPLGQKASKYTQQQWISLAKGCDPGYNGTYPKMMIVHGTADTAVTINNLKAQLDQWSGVKGLTFTKNETNNPTTNWKKIIYGDGTELVGYEVQGGGHIPAFQGDATLKFLGLM</sequence>
<evidence type="ECO:0000313" key="11">
    <source>
        <dbReference type="Proteomes" id="UP000193144"/>
    </source>
</evidence>
<dbReference type="EMBL" id="MCFA01000266">
    <property type="protein sequence ID" value="ORX95968.1"/>
    <property type="molecule type" value="Genomic_DNA"/>
</dbReference>
<keyword evidence="2 9" id="KW-0719">Serine esterase</keyword>
<feature type="signal peptide" evidence="9">
    <location>
        <begin position="1"/>
        <end position="16"/>
    </location>
</feature>
<keyword evidence="5 9" id="KW-0378">Hydrolase</keyword>
<feature type="non-terminal residue" evidence="10">
    <location>
        <position position="1"/>
    </location>
</feature>
<evidence type="ECO:0000256" key="7">
    <source>
        <dbReference type="ARBA" id="ARBA00023277"/>
    </source>
</evidence>
<keyword evidence="4 9" id="KW-0732">Signal</keyword>
<dbReference type="Gene3D" id="3.40.50.1820">
    <property type="entry name" value="alpha/beta hydrolase"/>
    <property type="match status" value="1"/>
</dbReference>
<proteinExistence type="inferred from homology"/>
<dbReference type="EC" id="3.1.1.-" evidence="9"/>
<keyword evidence="3 9" id="KW-0964">Secreted</keyword>
<comment type="similarity">
    <text evidence="9">Belongs to the carbohydrate esterase 1 (CE1) family.</text>
</comment>
<dbReference type="OrthoDB" id="2425929at2759"/>
<name>A0A1Y1YDC8_9PLEO</name>
<feature type="non-terminal residue" evidence="10">
    <location>
        <position position="290"/>
    </location>
</feature>
<evidence type="ECO:0000256" key="2">
    <source>
        <dbReference type="ARBA" id="ARBA00022487"/>
    </source>
</evidence>
<reference evidence="10 11" key="1">
    <citation type="submission" date="2016-07" db="EMBL/GenBank/DDBJ databases">
        <title>Pervasive Adenine N6-methylation of Active Genes in Fungi.</title>
        <authorList>
            <consortium name="DOE Joint Genome Institute"/>
            <person name="Mondo S.J."/>
            <person name="Dannebaum R.O."/>
            <person name="Kuo R.C."/>
            <person name="Labutti K."/>
            <person name="Haridas S."/>
            <person name="Kuo A."/>
            <person name="Salamov A."/>
            <person name="Ahrendt S.R."/>
            <person name="Lipzen A."/>
            <person name="Sullivan W."/>
            <person name="Andreopoulos W.B."/>
            <person name="Clum A."/>
            <person name="Lindquist E."/>
            <person name="Daum C."/>
            <person name="Ramamoorthy G.K."/>
            <person name="Gryganskyi A."/>
            <person name="Culley D."/>
            <person name="Magnuson J.K."/>
            <person name="James T.Y."/>
            <person name="O'Malley M.A."/>
            <person name="Stajich J.E."/>
            <person name="Spatafora J.W."/>
            <person name="Visel A."/>
            <person name="Grigoriev I.V."/>
        </authorList>
    </citation>
    <scope>NUCLEOTIDE SEQUENCE [LARGE SCALE GENOMIC DNA]</scope>
    <source>
        <strain evidence="10 11">CBS 115471</strain>
    </source>
</reference>
<dbReference type="GO" id="GO:0005576">
    <property type="term" value="C:extracellular region"/>
    <property type="evidence" value="ECO:0007669"/>
    <property type="project" value="UniProtKB-SubCell"/>
</dbReference>
<comment type="subcellular location">
    <subcellularLocation>
        <location evidence="1 9">Secreted</location>
    </subcellularLocation>
</comment>
<dbReference type="InterPro" id="IPR029058">
    <property type="entry name" value="AB_hydrolase_fold"/>
</dbReference>
<dbReference type="Proteomes" id="UP000193144">
    <property type="component" value="Unassembled WGS sequence"/>
</dbReference>
<dbReference type="STRING" id="1231657.A0A1Y1YDC8"/>
<protein>
    <recommendedName>
        <fullName evidence="9">Carboxylic ester hydrolase</fullName>
        <ecNumber evidence="9">3.1.1.-</ecNumber>
    </recommendedName>
</protein>
<keyword evidence="11" id="KW-1185">Reference proteome</keyword>
<evidence type="ECO:0000256" key="9">
    <source>
        <dbReference type="RuleBase" id="RU367147"/>
    </source>
</evidence>
<comment type="caution">
    <text evidence="10">The sequence shown here is derived from an EMBL/GenBank/DDBJ whole genome shotgun (WGS) entry which is preliminary data.</text>
</comment>
<feature type="chain" id="PRO_5029033750" description="Carboxylic ester hydrolase" evidence="9">
    <location>
        <begin position="17"/>
        <end position="290"/>
    </location>
</feature>
<evidence type="ECO:0000256" key="5">
    <source>
        <dbReference type="ARBA" id="ARBA00022801"/>
    </source>
</evidence>
<dbReference type="PANTHER" id="PTHR43037">
    <property type="entry name" value="UNNAMED PRODUCT-RELATED"/>
    <property type="match status" value="1"/>
</dbReference>
<dbReference type="NCBIfam" id="TIGR01840">
    <property type="entry name" value="esterase_phb"/>
    <property type="match status" value="1"/>
</dbReference>
<gene>
    <name evidence="10" type="ORF">BCR34DRAFT_437005</name>
</gene>
<evidence type="ECO:0000256" key="6">
    <source>
        <dbReference type="ARBA" id="ARBA00023180"/>
    </source>
</evidence>
<organism evidence="10 11">
    <name type="scientific">Clohesyomyces aquaticus</name>
    <dbReference type="NCBI Taxonomy" id="1231657"/>
    <lineage>
        <taxon>Eukaryota</taxon>
        <taxon>Fungi</taxon>
        <taxon>Dikarya</taxon>
        <taxon>Ascomycota</taxon>
        <taxon>Pezizomycotina</taxon>
        <taxon>Dothideomycetes</taxon>
        <taxon>Pleosporomycetidae</taxon>
        <taxon>Pleosporales</taxon>
        <taxon>Lindgomycetaceae</taxon>
        <taxon>Clohesyomyces</taxon>
    </lineage>
</organism>
<comment type="function">
    <text evidence="9">Esterase involved in the hydrolysis of xylan, a major structural heterogeneous polysaccharide found in plant biomass representing the second most abundant polysaccharide in the biosphere, after cellulose.</text>
</comment>
<keyword evidence="6" id="KW-0325">Glycoprotein</keyword>
<dbReference type="InterPro" id="IPR010126">
    <property type="entry name" value="Esterase_phb"/>
</dbReference>